<dbReference type="OrthoDB" id="370884at2759"/>
<sequence length="396" mass="44212">METEASASAAAPVETNKPVEEETTQMSVEETTQDTEETVDEANDDKEVEEETDEPKDTTKSKKRKAEQRSEIPGERRSERPRQAPRELYKTVDEAPVEVEFVVPEGPGTKLRDIDYLGEKISKCGKRDAELLKMLYQVMFSRRFSLGVMKEAKQHILDFSGFVTLGNDDEKEKFRDDLAIKLCRGTVGFVDVIMDFLHIDRSKKSFVDAGAQGSKDDKVERIIDWLSSPTATDVKVKSSTKPKKAKKTKAATSKEKKTPASKKKMAAATADDAETDDEENDEKPKKKAPKRKSEAKDGAAKKKTKKTAAPKPADEGETESDNEDFEEMARKAEERLKKKKKLPLPDDIQAKVKQIVTEGDVETLTLKAVMDALTADLKVDVTPHKKAIKDFIANSL</sequence>
<feature type="compositionally biased region" description="Basic residues" evidence="5">
    <location>
        <begin position="238"/>
        <end position="249"/>
    </location>
</feature>
<feature type="region of interest" description="Disordered" evidence="5">
    <location>
        <begin position="233"/>
        <end position="340"/>
    </location>
</feature>
<keyword evidence="3" id="KW-0238">DNA-binding</keyword>
<feature type="domain" description="DEK-C" evidence="6">
    <location>
        <begin position="342"/>
        <end position="396"/>
    </location>
</feature>
<evidence type="ECO:0000256" key="5">
    <source>
        <dbReference type="SAM" id="MobiDB-lite"/>
    </source>
</evidence>
<evidence type="ECO:0000256" key="1">
    <source>
        <dbReference type="ARBA" id="ARBA00004123"/>
    </source>
</evidence>
<dbReference type="Pfam" id="PF08766">
    <property type="entry name" value="DEK_C"/>
    <property type="match status" value="1"/>
</dbReference>
<evidence type="ECO:0000259" key="6">
    <source>
        <dbReference type="PROSITE" id="PS51998"/>
    </source>
</evidence>
<evidence type="ECO:0000256" key="3">
    <source>
        <dbReference type="ARBA" id="ARBA00023125"/>
    </source>
</evidence>
<feature type="compositionally biased region" description="Acidic residues" evidence="5">
    <location>
        <begin position="315"/>
        <end position="326"/>
    </location>
</feature>
<evidence type="ECO:0000313" key="7">
    <source>
        <dbReference type="EMBL" id="KAF0717534.1"/>
    </source>
</evidence>
<dbReference type="Proteomes" id="UP000332933">
    <property type="component" value="Unassembled WGS sequence"/>
</dbReference>
<feature type="region of interest" description="Disordered" evidence="5">
    <location>
        <begin position="1"/>
        <end position="88"/>
    </location>
</feature>
<dbReference type="GO" id="GO:0006325">
    <property type="term" value="P:chromatin organization"/>
    <property type="evidence" value="ECO:0007669"/>
    <property type="project" value="UniProtKB-KW"/>
</dbReference>
<dbReference type="PANTHER" id="PTHR13468">
    <property type="entry name" value="DEK PROTEIN"/>
    <property type="match status" value="1"/>
</dbReference>
<keyword evidence="9" id="KW-1185">Reference proteome</keyword>
<dbReference type="InterPro" id="IPR044198">
    <property type="entry name" value="DEK"/>
</dbReference>
<dbReference type="InterPro" id="IPR014876">
    <property type="entry name" value="DEK_C"/>
</dbReference>
<feature type="compositionally biased region" description="Basic and acidic residues" evidence="5">
    <location>
        <begin position="327"/>
        <end position="336"/>
    </location>
</feature>
<feature type="compositionally biased region" description="Acidic residues" evidence="5">
    <location>
        <begin position="271"/>
        <end position="281"/>
    </location>
</feature>
<dbReference type="GO" id="GO:0042393">
    <property type="term" value="F:histone binding"/>
    <property type="evidence" value="ECO:0007669"/>
    <property type="project" value="TreeGrafter"/>
</dbReference>
<dbReference type="EMBL" id="CAADRA010000241">
    <property type="protein sequence ID" value="VFT79445.1"/>
    <property type="molecule type" value="Genomic_DNA"/>
</dbReference>
<dbReference type="SUPFAM" id="SSF109715">
    <property type="entry name" value="DEK C-terminal domain"/>
    <property type="match status" value="1"/>
</dbReference>
<dbReference type="EMBL" id="VJMH01000241">
    <property type="protein sequence ID" value="KAF0717534.1"/>
    <property type="molecule type" value="Genomic_DNA"/>
</dbReference>
<evidence type="ECO:0000256" key="2">
    <source>
        <dbReference type="ARBA" id="ARBA00022853"/>
    </source>
</evidence>
<dbReference type="GO" id="GO:2000779">
    <property type="term" value="P:regulation of double-strand break repair"/>
    <property type="evidence" value="ECO:0007669"/>
    <property type="project" value="TreeGrafter"/>
</dbReference>
<dbReference type="AlphaFoldDB" id="A0A485KAW4"/>
<reference evidence="8 9" key="1">
    <citation type="submission" date="2019-03" db="EMBL/GenBank/DDBJ databases">
        <authorList>
            <person name="Gaulin E."/>
            <person name="Dumas B."/>
        </authorList>
    </citation>
    <scope>NUCLEOTIDE SEQUENCE [LARGE SCALE GENOMIC DNA]</scope>
    <source>
        <strain evidence="8">CBS 568.67</strain>
    </source>
</reference>
<keyword evidence="4" id="KW-0539">Nucleus</keyword>
<evidence type="ECO:0000256" key="4">
    <source>
        <dbReference type="ARBA" id="ARBA00023242"/>
    </source>
</evidence>
<dbReference type="PANTHER" id="PTHR13468:SF1">
    <property type="entry name" value="PROTEIN DEK"/>
    <property type="match status" value="1"/>
</dbReference>
<organism evidence="8 9">
    <name type="scientific">Aphanomyces stellatus</name>
    <dbReference type="NCBI Taxonomy" id="120398"/>
    <lineage>
        <taxon>Eukaryota</taxon>
        <taxon>Sar</taxon>
        <taxon>Stramenopiles</taxon>
        <taxon>Oomycota</taxon>
        <taxon>Saprolegniomycetes</taxon>
        <taxon>Saprolegniales</taxon>
        <taxon>Verrucalvaceae</taxon>
        <taxon>Aphanomyces</taxon>
    </lineage>
</organism>
<dbReference type="GO" id="GO:0003677">
    <property type="term" value="F:DNA binding"/>
    <property type="evidence" value="ECO:0007669"/>
    <property type="project" value="UniProtKB-KW"/>
</dbReference>
<dbReference type="GO" id="GO:0005634">
    <property type="term" value="C:nucleus"/>
    <property type="evidence" value="ECO:0007669"/>
    <property type="project" value="UniProtKB-SubCell"/>
</dbReference>
<keyword evidence="2" id="KW-0156">Chromatin regulator</keyword>
<gene>
    <name evidence="8" type="primary">Aste57867_2242</name>
    <name evidence="7" type="ORF">As57867_002237</name>
    <name evidence="8" type="ORF">ASTE57867_2242</name>
</gene>
<protein>
    <submittedName>
        <fullName evidence="8">Aste57867_2242 protein</fullName>
    </submittedName>
</protein>
<evidence type="ECO:0000313" key="9">
    <source>
        <dbReference type="Proteomes" id="UP000332933"/>
    </source>
</evidence>
<accession>A0A485KAW4</accession>
<proteinExistence type="predicted"/>
<reference evidence="7" key="2">
    <citation type="submission" date="2019-06" db="EMBL/GenBank/DDBJ databases">
        <title>Genomics analysis of Aphanomyces spp. identifies a new class of oomycete effector associated with host adaptation.</title>
        <authorList>
            <person name="Gaulin E."/>
        </authorList>
    </citation>
    <scope>NUCLEOTIDE SEQUENCE</scope>
    <source>
        <strain evidence="7">CBS 578.67</strain>
    </source>
</reference>
<comment type="subcellular location">
    <subcellularLocation>
        <location evidence="1">Nucleus</location>
    </subcellularLocation>
</comment>
<feature type="compositionally biased region" description="Basic and acidic residues" evidence="5">
    <location>
        <begin position="67"/>
        <end position="88"/>
    </location>
</feature>
<evidence type="ECO:0000313" key="8">
    <source>
        <dbReference type="EMBL" id="VFT79445.1"/>
    </source>
</evidence>
<feature type="compositionally biased region" description="Acidic residues" evidence="5">
    <location>
        <begin position="31"/>
        <end position="54"/>
    </location>
</feature>
<dbReference type="Gene3D" id="1.10.10.60">
    <property type="entry name" value="Homeodomain-like"/>
    <property type="match status" value="1"/>
</dbReference>
<feature type="compositionally biased region" description="Basic and acidic residues" evidence="5">
    <location>
        <begin position="291"/>
        <end position="300"/>
    </location>
</feature>
<name>A0A485KAW4_9STRA</name>
<dbReference type="PROSITE" id="PS51998">
    <property type="entry name" value="DEK_C"/>
    <property type="match status" value="1"/>
</dbReference>